<protein>
    <submittedName>
        <fullName evidence="3">Glycosyltransferase involved in cell wall biosynthesis</fullName>
    </submittedName>
</protein>
<dbReference type="RefSeq" id="WP_104418411.1">
    <property type="nucleotide sequence ID" value="NZ_PTJC01000005.1"/>
</dbReference>
<dbReference type="OrthoDB" id="9787111at2"/>
<name>A0A2S6I8M2_9BACT</name>
<organism evidence="3 4">
    <name type="scientific">Neolewinella xylanilytica</name>
    <dbReference type="NCBI Taxonomy" id="1514080"/>
    <lineage>
        <taxon>Bacteria</taxon>
        <taxon>Pseudomonadati</taxon>
        <taxon>Bacteroidota</taxon>
        <taxon>Saprospiria</taxon>
        <taxon>Saprospirales</taxon>
        <taxon>Lewinellaceae</taxon>
        <taxon>Neolewinella</taxon>
    </lineage>
</organism>
<evidence type="ECO:0000313" key="4">
    <source>
        <dbReference type="Proteomes" id="UP000237662"/>
    </source>
</evidence>
<dbReference type="Gene3D" id="3.40.50.2000">
    <property type="entry name" value="Glycogen Phosphorylase B"/>
    <property type="match status" value="2"/>
</dbReference>
<dbReference type="AlphaFoldDB" id="A0A2S6I8M2"/>
<dbReference type="PANTHER" id="PTHR12526">
    <property type="entry name" value="GLYCOSYLTRANSFERASE"/>
    <property type="match status" value="1"/>
</dbReference>
<reference evidence="3 4" key="1">
    <citation type="submission" date="2018-02" db="EMBL/GenBank/DDBJ databases">
        <title>Genomic Encyclopedia of Archaeal and Bacterial Type Strains, Phase II (KMG-II): from individual species to whole genera.</title>
        <authorList>
            <person name="Goeker M."/>
        </authorList>
    </citation>
    <scope>NUCLEOTIDE SEQUENCE [LARGE SCALE GENOMIC DNA]</scope>
    <source>
        <strain evidence="3 4">DSM 29526</strain>
    </source>
</reference>
<dbReference type="CDD" id="cd03801">
    <property type="entry name" value="GT4_PimA-like"/>
    <property type="match status" value="1"/>
</dbReference>
<dbReference type="Pfam" id="PF13439">
    <property type="entry name" value="Glyco_transf_4"/>
    <property type="match status" value="1"/>
</dbReference>
<dbReference type="InterPro" id="IPR028098">
    <property type="entry name" value="Glyco_trans_4-like_N"/>
</dbReference>
<gene>
    <name evidence="3" type="ORF">CLV84_0782</name>
</gene>
<comment type="caution">
    <text evidence="3">The sequence shown here is derived from an EMBL/GenBank/DDBJ whole genome shotgun (WGS) entry which is preliminary data.</text>
</comment>
<dbReference type="Proteomes" id="UP000237662">
    <property type="component" value="Unassembled WGS sequence"/>
</dbReference>
<dbReference type="InterPro" id="IPR001296">
    <property type="entry name" value="Glyco_trans_1"/>
</dbReference>
<proteinExistence type="predicted"/>
<accession>A0A2S6I8M2</accession>
<feature type="domain" description="Glycosyltransferase subfamily 4-like N-terminal" evidence="2">
    <location>
        <begin position="13"/>
        <end position="151"/>
    </location>
</feature>
<evidence type="ECO:0000313" key="3">
    <source>
        <dbReference type="EMBL" id="PPK87829.1"/>
    </source>
</evidence>
<dbReference type="GO" id="GO:0016757">
    <property type="term" value="F:glycosyltransferase activity"/>
    <property type="evidence" value="ECO:0007669"/>
    <property type="project" value="InterPro"/>
</dbReference>
<feature type="domain" description="Glycosyl transferase family 1" evidence="1">
    <location>
        <begin position="180"/>
        <end position="335"/>
    </location>
</feature>
<keyword evidence="3" id="KW-0808">Transferase</keyword>
<keyword evidence="4" id="KW-1185">Reference proteome</keyword>
<dbReference type="SUPFAM" id="SSF53756">
    <property type="entry name" value="UDP-Glycosyltransferase/glycogen phosphorylase"/>
    <property type="match status" value="1"/>
</dbReference>
<dbReference type="Pfam" id="PF00534">
    <property type="entry name" value="Glycos_transf_1"/>
    <property type="match status" value="1"/>
</dbReference>
<sequence length="371" mass="41902">MIHAFHLLNDFSGSPKVLRQVLQGLAAEGHPVELHTSLSGRGFLSDIPGVGLRDNRYRFIQSVPRRLLLLLFSQVYVIVSGWKRVRATDTVYVNTLLPFGGAILGWLCGARVIYHLHETSVNPWMFKQFLLFWVRVCATEVIYVSDFLAEEEPLNKSRHVIWNAIPEDFSLRAAAHLRRRTTVENVLMVASLKRYKGVDEYVALADACPEFHFELVVNAAPADIAAYFGHRRLPGNLIVFPAQQDVHPFYRRADVVVNLSRPDEWVETFGLTALEGMVYGLPVIVPPAGGIAEIVPVGYAGYHIDGRNTERLAGRLREWRSNPDRYRKHGAGAREQAGQFTESRFLERILAIVQAGKTSEQRKTVQMLESM</sequence>
<evidence type="ECO:0000259" key="2">
    <source>
        <dbReference type="Pfam" id="PF13439"/>
    </source>
</evidence>
<evidence type="ECO:0000259" key="1">
    <source>
        <dbReference type="Pfam" id="PF00534"/>
    </source>
</evidence>
<dbReference type="EMBL" id="PTJC01000005">
    <property type="protein sequence ID" value="PPK87829.1"/>
    <property type="molecule type" value="Genomic_DNA"/>
</dbReference>